<protein>
    <recommendedName>
        <fullName evidence="3">C2H2-type domain-containing protein</fullName>
    </recommendedName>
</protein>
<organism evidence="4 5">
    <name type="scientific">Diutina rugosa</name>
    <name type="common">Yeast</name>
    <name type="synonym">Candida rugosa</name>
    <dbReference type="NCBI Taxonomy" id="5481"/>
    <lineage>
        <taxon>Eukaryota</taxon>
        <taxon>Fungi</taxon>
        <taxon>Dikarya</taxon>
        <taxon>Ascomycota</taxon>
        <taxon>Saccharomycotina</taxon>
        <taxon>Pichiomycetes</taxon>
        <taxon>Debaryomycetaceae</taxon>
        <taxon>Diutina</taxon>
    </lineage>
</organism>
<evidence type="ECO:0000313" key="4">
    <source>
        <dbReference type="EMBL" id="KAA8905644.1"/>
    </source>
</evidence>
<dbReference type="SUPFAM" id="SSF57667">
    <property type="entry name" value="beta-beta-alpha zinc fingers"/>
    <property type="match status" value="1"/>
</dbReference>
<feature type="compositionally biased region" description="Low complexity" evidence="2">
    <location>
        <begin position="151"/>
        <end position="161"/>
    </location>
</feature>
<proteinExistence type="predicted"/>
<dbReference type="GeneID" id="54780100"/>
<evidence type="ECO:0000256" key="2">
    <source>
        <dbReference type="SAM" id="MobiDB-lite"/>
    </source>
</evidence>
<name>A0A642UUS7_DIURU</name>
<feature type="region of interest" description="Disordered" evidence="2">
    <location>
        <begin position="132"/>
        <end position="171"/>
    </location>
</feature>
<comment type="caution">
    <text evidence="4">The sequence shown here is derived from an EMBL/GenBank/DDBJ whole genome shotgun (WGS) entry which is preliminary data.</text>
</comment>
<dbReference type="AlphaFoldDB" id="A0A642UUS7"/>
<feature type="compositionally biased region" description="Polar residues" evidence="2">
    <location>
        <begin position="94"/>
        <end position="110"/>
    </location>
</feature>
<dbReference type="RefSeq" id="XP_034013804.1">
    <property type="nucleotide sequence ID" value="XM_034153991.1"/>
</dbReference>
<evidence type="ECO:0000313" key="5">
    <source>
        <dbReference type="Proteomes" id="UP000449547"/>
    </source>
</evidence>
<dbReference type="InterPro" id="IPR036236">
    <property type="entry name" value="Znf_C2H2_sf"/>
</dbReference>
<keyword evidence="1" id="KW-0862">Zinc</keyword>
<dbReference type="InterPro" id="IPR013087">
    <property type="entry name" value="Znf_C2H2_type"/>
</dbReference>
<evidence type="ECO:0000259" key="3">
    <source>
        <dbReference type="PROSITE" id="PS50157"/>
    </source>
</evidence>
<dbReference type="GO" id="GO:0008270">
    <property type="term" value="F:zinc ion binding"/>
    <property type="evidence" value="ECO:0007669"/>
    <property type="project" value="UniProtKB-KW"/>
</dbReference>
<evidence type="ECO:0000256" key="1">
    <source>
        <dbReference type="PROSITE-ProRule" id="PRU00042"/>
    </source>
</evidence>
<keyword evidence="1" id="KW-0863">Zinc-finger</keyword>
<dbReference type="Proteomes" id="UP000449547">
    <property type="component" value="Unassembled WGS sequence"/>
</dbReference>
<keyword evidence="5" id="KW-1185">Reference proteome</keyword>
<feature type="domain" description="C2H2-type" evidence="3">
    <location>
        <begin position="58"/>
        <end position="82"/>
    </location>
</feature>
<dbReference type="VEuPathDB" id="FungiDB:DIURU_001447"/>
<keyword evidence="1" id="KW-0479">Metal-binding</keyword>
<sequence>MPPFTPPPYTVPPPKGHRYCRYCGKPVEFKEIGYHNRRYHADVWTPAYSSYHGDPYPFKCYLPGCGSAFRKHSELRVHQENHLPFDGNGGASKPPSNNQSRKPATDATNGSRRFRSRTRRVKFPNGVIEFTALPKPPAYPRTSASPPPSPLSSAATTPSTTDVESDGEYPLDCSYHSENYVLSSAAFPDRH</sequence>
<dbReference type="PROSITE" id="PS00028">
    <property type="entry name" value="ZINC_FINGER_C2H2_1"/>
    <property type="match status" value="1"/>
</dbReference>
<dbReference type="EMBL" id="SWFT01000044">
    <property type="protein sequence ID" value="KAA8905644.1"/>
    <property type="molecule type" value="Genomic_DNA"/>
</dbReference>
<dbReference type="PROSITE" id="PS50157">
    <property type="entry name" value="ZINC_FINGER_C2H2_2"/>
    <property type="match status" value="1"/>
</dbReference>
<accession>A0A642UUS7</accession>
<gene>
    <name evidence="4" type="ORF">DIURU_001447</name>
</gene>
<dbReference type="Gene3D" id="3.30.160.60">
    <property type="entry name" value="Classic Zinc Finger"/>
    <property type="match status" value="1"/>
</dbReference>
<feature type="compositionally biased region" description="Pro residues" evidence="2">
    <location>
        <begin position="134"/>
        <end position="150"/>
    </location>
</feature>
<reference evidence="4 5" key="1">
    <citation type="submission" date="2019-07" db="EMBL/GenBank/DDBJ databases">
        <title>Genome assembly of two rare yeast pathogens: Diutina rugosa and Trichomonascus ciferrii.</title>
        <authorList>
            <person name="Mixao V."/>
            <person name="Saus E."/>
            <person name="Hansen A."/>
            <person name="Lass-Flor C."/>
            <person name="Gabaldon T."/>
        </authorList>
    </citation>
    <scope>NUCLEOTIDE SEQUENCE [LARGE SCALE GENOMIC DNA]</scope>
    <source>
        <strain evidence="4 5">CBS 613</strain>
    </source>
</reference>
<feature type="region of interest" description="Disordered" evidence="2">
    <location>
        <begin position="81"/>
        <end position="118"/>
    </location>
</feature>